<evidence type="ECO:0000256" key="1">
    <source>
        <dbReference type="SAM" id="SignalP"/>
    </source>
</evidence>
<keyword evidence="1" id="KW-0732">Signal</keyword>
<organism evidence="2">
    <name type="scientific">Solanum lycopersicum</name>
    <name type="common">Tomato</name>
    <name type="synonym">Lycopersicon esculentum</name>
    <dbReference type="NCBI Taxonomy" id="4081"/>
    <lineage>
        <taxon>Eukaryota</taxon>
        <taxon>Viridiplantae</taxon>
        <taxon>Streptophyta</taxon>
        <taxon>Embryophyta</taxon>
        <taxon>Tracheophyta</taxon>
        <taxon>Spermatophyta</taxon>
        <taxon>Magnoliopsida</taxon>
        <taxon>eudicotyledons</taxon>
        <taxon>Gunneridae</taxon>
        <taxon>Pentapetalae</taxon>
        <taxon>asterids</taxon>
        <taxon>lamiids</taxon>
        <taxon>Solanales</taxon>
        <taxon>Solanaceae</taxon>
        <taxon>Solanoideae</taxon>
        <taxon>Solaneae</taxon>
        <taxon>Solanum</taxon>
        <taxon>Solanum subgen. Lycopersicon</taxon>
    </lineage>
</organism>
<sequence length="175" mass="19546">MVYQNGVLSLIKLSLMLKLMRRLVVGEKDDEGTIKYLRIGAEKSDSEDQNLVPRNSVQHLAALDDYSSPNQQSCNSADHVKFEEKLVVDTSKSNDAKFAQKINKIKEKGVVAENSSMRQGDKHTLEKLHDAIQKPKSDVQLENLAIDGQKFDGSKIGDLQPFEPVDLQFEISGCD</sequence>
<dbReference type="EnsemblPlants" id="Solyc06g042940.1.1">
    <property type="protein sequence ID" value="Solyc06g042940.1.1"/>
    <property type="gene ID" value="Solyc06g042940.1"/>
</dbReference>
<protein>
    <submittedName>
        <fullName evidence="2">Uncharacterized protein</fullName>
    </submittedName>
</protein>
<reference evidence="2" key="2">
    <citation type="submission" date="2015-06" db="UniProtKB">
        <authorList>
            <consortium name="EnsemblPlants"/>
        </authorList>
    </citation>
    <scope>IDENTIFICATION</scope>
    <source>
        <strain evidence="2">cv. Heinz 1706</strain>
    </source>
</reference>
<dbReference type="PaxDb" id="4081-Solyc06g042940.1.1"/>
<dbReference type="Proteomes" id="UP000004994">
    <property type="component" value="Chromosome 6"/>
</dbReference>
<keyword evidence="3" id="KW-1185">Reference proteome</keyword>
<proteinExistence type="predicted"/>
<dbReference type="Gramene" id="Solyc06g042940.1.1">
    <property type="protein sequence ID" value="Solyc06g042940.1.1"/>
    <property type="gene ID" value="Solyc06g042940.1"/>
</dbReference>
<reference evidence="2" key="1">
    <citation type="journal article" date="2012" name="Nature">
        <title>The tomato genome sequence provides insights into fleshy fruit evolution.</title>
        <authorList>
            <consortium name="Tomato Genome Consortium"/>
        </authorList>
    </citation>
    <scope>NUCLEOTIDE SEQUENCE [LARGE SCALE GENOMIC DNA]</scope>
    <source>
        <strain evidence="2">cv. Heinz 1706</strain>
    </source>
</reference>
<evidence type="ECO:0000313" key="2">
    <source>
        <dbReference type="EnsemblPlants" id="Solyc06g042940.1.1"/>
    </source>
</evidence>
<dbReference type="AlphaFoldDB" id="K4C548"/>
<evidence type="ECO:0000313" key="3">
    <source>
        <dbReference type="Proteomes" id="UP000004994"/>
    </source>
</evidence>
<dbReference type="PhylomeDB" id="K4C548"/>
<feature type="signal peptide" evidence="1">
    <location>
        <begin position="1"/>
        <end position="26"/>
    </location>
</feature>
<accession>K4C548</accession>
<dbReference type="HOGENOM" id="CLU_143140_0_0_1"/>
<feature type="chain" id="PRO_5003877166" evidence="1">
    <location>
        <begin position="27"/>
        <end position="175"/>
    </location>
</feature>
<dbReference type="InParanoid" id="K4C548"/>
<name>K4C548_SOLLC</name>